<feature type="domain" description="Ketoreductase" evidence="3">
    <location>
        <begin position="30"/>
        <end position="210"/>
    </location>
</feature>
<accession>A0A0H2XL08</accession>
<reference evidence="4" key="1">
    <citation type="submission" date="2006-05" db="EMBL/GenBank/DDBJ databases">
        <title>Complete sequence of chromosome 1 of Burkholderia cenocepacia AU 1054.</title>
        <authorList>
            <consortium name="US DOE Joint Genome Institute"/>
            <person name="Copeland A."/>
            <person name="Lucas S."/>
            <person name="Lapidus A."/>
            <person name="Barry K."/>
            <person name="Detter J.C."/>
            <person name="Glavina del Rio T."/>
            <person name="Hammon N."/>
            <person name="Israni S."/>
            <person name="Dalin E."/>
            <person name="Tice H."/>
            <person name="Pitluck S."/>
            <person name="Chain P."/>
            <person name="Malfatti S."/>
            <person name="Shin M."/>
            <person name="Vergez L."/>
            <person name="Schmutz J."/>
            <person name="Larimer F."/>
            <person name="Land M."/>
            <person name="Hauser L."/>
            <person name="Kyrpides N."/>
            <person name="Lykidis A."/>
            <person name="LiPuma J.J."/>
            <person name="Konstantinidis K."/>
            <person name="Tiedje J.M."/>
            <person name="Richardson P."/>
        </authorList>
    </citation>
    <scope>NUCLEOTIDE SEQUENCE [LARGE SCALE GENOMIC DNA]</scope>
    <source>
        <strain evidence="4">AU 1054</strain>
    </source>
</reference>
<dbReference type="SMART" id="SM00822">
    <property type="entry name" value="PKS_KR"/>
    <property type="match status" value="1"/>
</dbReference>
<dbReference type="PRINTS" id="PR00080">
    <property type="entry name" value="SDRFAMILY"/>
</dbReference>
<dbReference type="PROSITE" id="PS00061">
    <property type="entry name" value="ADH_SHORT"/>
    <property type="match status" value="1"/>
</dbReference>
<dbReference type="Gene3D" id="3.40.50.720">
    <property type="entry name" value="NAD(P)-binding Rossmann-like Domain"/>
    <property type="match status" value="1"/>
</dbReference>
<organism evidence="4">
    <name type="scientific">Burkholderia orbicola (strain AU 1054)</name>
    <dbReference type="NCBI Taxonomy" id="331271"/>
    <lineage>
        <taxon>Bacteria</taxon>
        <taxon>Pseudomonadati</taxon>
        <taxon>Pseudomonadota</taxon>
        <taxon>Betaproteobacteria</taxon>
        <taxon>Burkholderiales</taxon>
        <taxon>Burkholderiaceae</taxon>
        <taxon>Burkholderia</taxon>
        <taxon>Burkholderia cepacia complex</taxon>
        <taxon>Burkholderia orbicola</taxon>
    </lineage>
</organism>
<dbReference type="EMBL" id="CP000378">
    <property type="protein sequence ID" value="ABF75055.1"/>
    <property type="molecule type" value="Genomic_DNA"/>
</dbReference>
<evidence type="ECO:0000256" key="2">
    <source>
        <dbReference type="ARBA" id="ARBA00023002"/>
    </source>
</evidence>
<dbReference type="CDD" id="cd05233">
    <property type="entry name" value="SDR_c"/>
    <property type="match status" value="1"/>
</dbReference>
<gene>
    <name evidence="4" type="ordered locus">Bcen_0141</name>
</gene>
<dbReference type="SUPFAM" id="SSF51735">
    <property type="entry name" value="NAD(P)-binding Rossmann-fold domains"/>
    <property type="match status" value="1"/>
</dbReference>
<proteinExistence type="inferred from homology"/>
<dbReference type="GO" id="GO:0016491">
    <property type="term" value="F:oxidoreductase activity"/>
    <property type="evidence" value="ECO:0007669"/>
    <property type="project" value="UniProtKB-KW"/>
</dbReference>
<dbReference type="InterPro" id="IPR020904">
    <property type="entry name" value="Sc_DH/Rdtase_CS"/>
</dbReference>
<dbReference type="InterPro" id="IPR057326">
    <property type="entry name" value="KR_dom"/>
</dbReference>
<dbReference type="Pfam" id="PF13561">
    <property type="entry name" value="adh_short_C2"/>
    <property type="match status" value="1"/>
</dbReference>
<dbReference type="FunFam" id="3.40.50.720:FF:000084">
    <property type="entry name" value="Short-chain dehydrogenase reductase"/>
    <property type="match status" value="1"/>
</dbReference>
<dbReference type="AlphaFoldDB" id="A0A0H2XL08"/>
<evidence type="ECO:0000256" key="1">
    <source>
        <dbReference type="ARBA" id="ARBA00006484"/>
    </source>
</evidence>
<dbReference type="PRINTS" id="PR00081">
    <property type="entry name" value="GDHRDH"/>
</dbReference>
<dbReference type="PANTHER" id="PTHR43639:SF1">
    <property type="entry name" value="SHORT-CHAIN DEHYDROGENASE_REDUCTASE FAMILY PROTEIN"/>
    <property type="match status" value="1"/>
</dbReference>
<evidence type="ECO:0000259" key="3">
    <source>
        <dbReference type="SMART" id="SM00822"/>
    </source>
</evidence>
<dbReference type="PANTHER" id="PTHR43639">
    <property type="entry name" value="OXIDOREDUCTASE, SHORT-CHAIN DEHYDROGENASE/REDUCTASE FAMILY (AFU_ORTHOLOGUE AFUA_5G02870)"/>
    <property type="match status" value="1"/>
</dbReference>
<evidence type="ECO:0000313" key="4">
    <source>
        <dbReference type="EMBL" id="ABF75055.1"/>
    </source>
</evidence>
<dbReference type="HOGENOM" id="CLU_010194_1_0_4"/>
<dbReference type="InterPro" id="IPR036291">
    <property type="entry name" value="NAD(P)-bd_dom_sf"/>
</dbReference>
<keyword evidence="2" id="KW-0560">Oxidoreductase</keyword>
<protein>
    <submittedName>
        <fullName evidence="4">Short-chain dehydrogenase/reductase SDR</fullName>
    </submittedName>
</protein>
<name>A0A0H2XL08_BURO1</name>
<dbReference type="InterPro" id="IPR002347">
    <property type="entry name" value="SDR_fam"/>
</dbReference>
<comment type="similarity">
    <text evidence="1">Belongs to the short-chain dehydrogenases/reductases (SDR) family.</text>
</comment>
<sequence>MTIDTSAPDSQATHAASDARFARYPSLEDRAVLITGGATGIGASFVEHFAEQGARVAFVDLDAAAGAALAERLAHVRHAPLFLSCDLTDIDALRHAIDAIRARIGAIAVLVNNAANDARHAIGDVTPASFDAGIAVNLRHQFFAAQAVIDDMKRQGGGAIINLGSISWMLKNGGYPVYVMAKAAVQGLTRGLARDLGPFGIRVNSLVPGWVMTDKQRRLWLDDAGRAAIKAGQCLDAELLPADLARMALFLAADDSRMITAQDVIVDGGWA</sequence>